<dbReference type="GO" id="GO:0004592">
    <property type="term" value="F:pantoate-beta-alanine ligase activity"/>
    <property type="evidence" value="ECO:0007669"/>
    <property type="project" value="UniProtKB-EC"/>
</dbReference>
<evidence type="ECO:0000313" key="10">
    <source>
        <dbReference type="Proteomes" id="UP001597492"/>
    </source>
</evidence>
<evidence type="ECO:0000256" key="3">
    <source>
        <dbReference type="ARBA" id="ARBA00022598"/>
    </source>
</evidence>
<keyword evidence="10" id="KW-1185">Reference proteome</keyword>
<comment type="catalytic activity">
    <reaction evidence="7 8">
        <text>(R)-pantoate + beta-alanine + ATP = (R)-pantothenate + AMP + diphosphate + H(+)</text>
        <dbReference type="Rhea" id="RHEA:10912"/>
        <dbReference type="ChEBI" id="CHEBI:15378"/>
        <dbReference type="ChEBI" id="CHEBI:15980"/>
        <dbReference type="ChEBI" id="CHEBI:29032"/>
        <dbReference type="ChEBI" id="CHEBI:30616"/>
        <dbReference type="ChEBI" id="CHEBI:33019"/>
        <dbReference type="ChEBI" id="CHEBI:57966"/>
        <dbReference type="ChEBI" id="CHEBI:456215"/>
        <dbReference type="EC" id="6.3.2.1"/>
    </reaction>
</comment>
<feature type="binding site" evidence="8">
    <location>
        <position position="152"/>
    </location>
    <ligand>
        <name>(R)-pantoate</name>
        <dbReference type="ChEBI" id="CHEBI:15980"/>
    </ligand>
</feature>
<dbReference type="RefSeq" id="WP_019618825.1">
    <property type="nucleotide sequence ID" value="NZ_JBHUNE010000009.1"/>
</dbReference>
<keyword evidence="5 8" id="KW-0547">Nucleotide-binding</keyword>
<comment type="subcellular location">
    <subcellularLocation>
        <location evidence="8">Cytoplasm</location>
    </subcellularLocation>
</comment>
<gene>
    <name evidence="8 9" type="primary">panC</name>
    <name evidence="9" type="ORF">ACFSW7_13085</name>
</gene>
<evidence type="ECO:0000256" key="7">
    <source>
        <dbReference type="ARBA" id="ARBA00048258"/>
    </source>
</evidence>
<keyword evidence="8" id="KW-0963">Cytoplasm</keyword>
<feature type="active site" description="Proton donor" evidence="8">
    <location>
        <position position="35"/>
    </location>
</feature>
<comment type="subunit">
    <text evidence="8">Homodimer.</text>
</comment>
<evidence type="ECO:0000256" key="5">
    <source>
        <dbReference type="ARBA" id="ARBA00022741"/>
    </source>
</evidence>
<dbReference type="PANTHER" id="PTHR21299">
    <property type="entry name" value="CYTIDYLATE KINASE/PANTOATE-BETA-ALANINE LIGASE"/>
    <property type="match status" value="1"/>
</dbReference>
<dbReference type="CDD" id="cd00560">
    <property type="entry name" value="PanC"/>
    <property type="match status" value="1"/>
</dbReference>
<reference evidence="10" key="1">
    <citation type="journal article" date="2019" name="Int. J. Syst. Evol. Microbiol.">
        <title>The Global Catalogue of Microorganisms (GCM) 10K type strain sequencing project: providing services to taxonomists for standard genome sequencing and annotation.</title>
        <authorList>
            <consortium name="The Broad Institute Genomics Platform"/>
            <consortium name="The Broad Institute Genome Sequencing Center for Infectious Disease"/>
            <person name="Wu L."/>
            <person name="Ma J."/>
        </authorList>
    </citation>
    <scope>NUCLEOTIDE SEQUENCE [LARGE SCALE GENOMIC DNA]</scope>
    <source>
        <strain evidence="10">TISTR 1514</strain>
    </source>
</reference>
<feature type="binding site" evidence="8">
    <location>
        <begin position="183"/>
        <end position="186"/>
    </location>
    <ligand>
        <name>ATP</name>
        <dbReference type="ChEBI" id="CHEBI:30616"/>
    </ligand>
</feature>
<dbReference type="EMBL" id="JBHUNE010000009">
    <property type="protein sequence ID" value="MFD2759312.1"/>
    <property type="molecule type" value="Genomic_DNA"/>
</dbReference>
<dbReference type="EC" id="6.3.2.1" evidence="8"/>
<dbReference type="Pfam" id="PF02569">
    <property type="entry name" value="Pantoate_ligase"/>
    <property type="match status" value="1"/>
</dbReference>
<evidence type="ECO:0000256" key="6">
    <source>
        <dbReference type="ARBA" id="ARBA00022840"/>
    </source>
</evidence>
<feature type="binding site" evidence="8">
    <location>
        <begin position="28"/>
        <end position="35"/>
    </location>
    <ligand>
        <name>ATP</name>
        <dbReference type="ChEBI" id="CHEBI:30616"/>
    </ligand>
</feature>
<evidence type="ECO:0000313" key="9">
    <source>
        <dbReference type="EMBL" id="MFD2759312.1"/>
    </source>
</evidence>
<protein>
    <recommendedName>
        <fullName evidence="8">Pantothenate synthetase</fullName>
        <shortName evidence="8">PS</shortName>
        <ecNumber evidence="8">6.3.2.1</ecNumber>
    </recommendedName>
    <alternativeName>
        <fullName evidence="8">Pantoate--beta-alanine ligase</fullName>
    </alternativeName>
    <alternativeName>
        <fullName evidence="8">Pantoate-activating enzyme</fullName>
    </alternativeName>
</protein>
<dbReference type="Gene3D" id="3.30.1300.10">
    <property type="entry name" value="Pantoate-beta-alanine ligase, C-terminal domain"/>
    <property type="match status" value="1"/>
</dbReference>
<dbReference type="InterPro" id="IPR014729">
    <property type="entry name" value="Rossmann-like_a/b/a_fold"/>
</dbReference>
<dbReference type="InterPro" id="IPR042176">
    <property type="entry name" value="Pantoate_ligase_C"/>
</dbReference>
<dbReference type="InterPro" id="IPR003721">
    <property type="entry name" value="Pantoate_ligase"/>
</dbReference>
<dbReference type="Gene3D" id="3.40.50.620">
    <property type="entry name" value="HUPs"/>
    <property type="match status" value="1"/>
</dbReference>
<dbReference type="SUPFAM" id="SSF52374">
    <property type="entry name" value="Nucleotidylyl transferase"/>
    <property type="match status" value="1"/>
</dbReference>
<proteinExistence type="inferred from homology"/>
<comment type="caution">
    <text evidence="9">The sequence shown here is derived from an EMBL/GenBank/DDBJ whole genome shotgun (WGS) entry which is preliminary data.</text>
</comment>
<evidence type="ECO:0000256" key="2">
    <source>
        <dbReference type="ARBA" id="ARBA00009256"/>
    </source>
</evidence>
<dbReference type="Proteomes" id="UP001597492">
    <property type="component" value="Unassembled WGS sequence"/>
</dbReference>
<dbReference type="InterPro" id="IPR004821">
    <property type="entry name" value="Cyt_trans-like"/>
</dbReference>
<dbReference type="NCBIfam" id="TIGR00125">
    <property type="entry name" value="cyt_tran_rel"/>
    <property type="match status" value="1"/>
</dbReference>
<comment type="function">
    <text evidence="8">Catalyzes the condensation of pantoate with beta-alanine in an ATP-dependent reaction via a pantoyl-adenylate intermediate.</text>
</comment>
<organism evidence="9 10">
    <name type="scientific">Gulosibacter faecalis</name>
    <dbReference type="NCBI Taxonomy" id="272240"/>
    <lineage>
        <taxon>Bacteria</taxon>
        <taxon>Bacillati</taxon>
        <taxon>Actinomycetota</taxon>
        <taxon>Actinomycetes</taxon>
        <taxon>Micrococcales</taxon>
        <taxon>Microbacteriaceae</taxon>
        <taxon>Gulosibacter</taxon>
    </lineage>
</organism>
<keyword evidence="4 8" id="KW-0566">Pantothenate biosynthesis</keyword>
<comment type="pathway">
    <text evidence="1 8">Cofactor biosynthesis; (R)-pantothenate biosynthesis; (R)-pantothenate from (R)-pantoate and beta-alanine: step 1/1.</text>
</comment>
<comment type="miscellaneous">
    <text evidence="8">The reaction proceeds by a bi uni uni bi ping pong mechanism.</text>
</comment>
<feature type="binding site" evidence="8">
    <location>
        <position position="59"/>
    </location>
    <ligand>
        <name>beta-alanine</name>
        <dbReference type="ChEBI" id="CHEBI:57966"/>
    </ligand>
</feature>
<accession>A0ABW5V001</accession>
<evidence type="ECO:0000256" key="1">
    <source>
        <dbReference type="ARBA" id="ARBA00004990"/>
    </source>
</evidence>
<dbReference type="PANTHER" id="PTHR21299:SF1">
    <property type="entry name" value="PANTOATE--BETA-ALANINE LIGASE"/>
    <property type="match status" value="1"/>
</dbReference>
<comment type="similarity">
    <text evidence="2 8">Belongs to the pantothenate synthetase family.</text>
</comment>
<sequence length="284" mass="30577">MTQLLDIEGLRALRDRDDLGLVALVPTMGALHSGHLALVELAKRLADTVIVSIFVNPLQFGPNEDYDRYPRPLDADLALLDAAGIEHVFHPTVDEMYPNWPATTTVSAGEAGRILEGVTRPGHFDGVLTVVAKLFHLVRPHVAVFGEKDAQQLALVRRMVRELHFPLEIAAQPIVREPDGLALSSRNTYLEGADRDRARTLSLALRSAADAATGPASGGEARIRAARAAAEAVYADAGIAPDYVEFVDPATFAPVSDDHRGDVLALTAARVGTTRLIDNLAFEV</sequence>
<dbReference type="NCBIfam" id="TIGR00018">
    <property type="entry name" value="panC"/>
    <property type="match status" value="1"/>
</dbReference>
<name>A0ABW5V001_9MICO</name>
<dbReference type="HAMAP" id="MF_00158">
    <property type="entry name" value="PanC"/>
    <property type="match status" value="1"/>
</dbReference>
<evidence type="ECO:0000256" key="8">
    <source>
        <dbReference type="HAMAP-Rule" id="MF_00158"/>
    </source>
</evidence>
<feature type="binding site" evidence="8">
    <location>
        <position position="175"/>
    </location>
    <ligand>
        <name>ATP</name>
        <dbReference type="ChEBI" id="CHEBI:30616"/>
    </ligand>
</feature>
<evidence type="ECO:0000256" key="4">
    <source>
        <dbReference type="ARBA" id="ARBA00022655"/>
    </source>
</evidence>
<keyword evidence="6 8" id="KW-0067">ATP-binding</keyword>
<keyword evidence="3 8" id="KW-0436">Ligase</keyword>
<feature type="binding site" evidence="8">
    <location>
        <begin position="146"/>
        <end position="149"/>
    </location>
    <ligand>
        <name>ATP</name>
        <dbReference type="ChEBI" id="CHEBI:30616"/>
    </ligand>
</feature>
<feature type="binding site" evidence="8">
    <location>
        <position position="59"/>
    </location>
    <ligand>
        <name>(R)-pantoate</name>
        <dbReference type="ChEBI" id="CHEBI:15980"/>
    </ligand>
</feature>